<reference evidence="6" key="1">
    <citation type="journal article" date="2012" name="Science">
        <title>The Paleozoic origin of enzymatic lignin decomposition reconstructed from 31 fungal genomes.</title>
        <authorList>
            <person name="Floudas D."/>
            <person name="Binder M."/>
            <person name="Riley R."/>
            <person name="Barry K."/>
            <person name="Blanchette R.A."/>
            <person name="Henrissat B."/>
            <person name="Martinez A.T."/>
            <person name="Otillar R."/>
            <person name="Spatafora J.W."/>
            <person name="Yadav J.S."/>
            <person name="Aerts A."/>
            <person name="Benoit I."/>
            <person name="Boyd A."/>
            <person name="Carlson A."/>
            <person name="Copeland A."/>
            <person name="Coutinho P.M."/>
            <person name="de Vries R.P."/>
            <person name="Ferreira P."/>
            <person name="Findley K."/>
            <person name="Foster B."/>
            <person name="Gaskell J."/>
            <person name="Glotzer D."/>
            <person name="Gorecki P."/>
            <person name="Heitman J."/>
            <person name="Hesse C."/>
            <person name="Hori C."/>
            <person name="Igarashi K."/>
            <person name="Jurgens J.A."/>
            <person name="Kallen N."/>
            <person name="Kersten P."/>
            <person name="Kohler A."/>
            <person name="Kuees U."/>
            <person name="Kumar T.K.A."/>
            <person name="Kuo A."/>
            <person name="LaButti K."/>
            <person name="Larrondo L.F."/>
            <person name="Lindquist E."/>
            <person name="Ling A."/>
            <person name="Lombard V."/>
            <person name="Lucas S."/>
            <person name="Lundell T."/>
            <person name="Martin R."/>
            <person name="McLaughlin D.J."/>
            <person name="Morgenstern I."/>
            <person name="Morin E."/>
            <person name="Murat C."/>
            <person name="Nagy L.G."/>
            <person name="Nolan M."/>
            <person name="Ohm R.A."/>
            <person name="Patyshakuliyeva A."/>
            <person name="Rokas A."/>
            <person name="Ruiz-Duenas F.J."/>
            <person name="Sabat G."/>
            <person name="Salamov A."/>
            <person name="Samejima M."/>
            <person name="Schmutz J."/>
            <person name="Slot J.C."/>
            <person name="St John F."/>
            <person name="Stenlid J."/>
            <person name="Sun H."/>
            <person name="Sun S."/>
            <person name="Syed K."/>
            <person name="Tsang A."/>
            <person name="Wiebenga A."/>
            <person name="Young D."/>
            <person name="Pisabarro A."/>
            <person name="Eastwood D.C."/>
            <person name="Martin F."/>
            <person name="Cullen D."/>
            <person name="Grigoriev I.V."/>
            <person name="Hibbett D.S."/>
        </authorList>
    </citation>
    <scope>NUCLEOTIDE SEQUENCE [LARGE SCALE GENOMIC DNA]</scope>
    <source>
        <strain evidence="6">RWD-64-598 SS2</strain>
    </source>
</reference>
<evidence type="ECO:0008006" key="7">
    <source>
        <dbReference type="Google" id="ProtNLM"/>
    </source>
</evidence>
<keyword evidence="2" id="KW-0175">Coiled coil</keyword>
<feature type="transmembrane region" description="Helical" evidence="4">
    <location>
        <begin position="223"/>
        <end position="245"/>
    </location>
</feature>
<dbReference type="Proteomes" id="UP000053558">
    <property type="component" value="Unassembled WGS sequence"/>
</dbReference>
<evidence type="ECO:0000256" key="4">
    <source>
        <dbReference type="SAM" id="Phobius"/>
    </source>
</evidence>
<dbReference type="Pfam" id="PF01554">
    <property type="entry name" value="MatE"/>
    <property type="match status" value="2"/>
</dbReference>
<evidence type="ECO:0000256" key="3">
    <source>
        <dbReference type="SAM" id="MobiDB-lite"/>
    </source>
</evidence>
<dbReference type="InterPro" id="IPR002528">
    <property type="entry name" value="MATE_fam"/>
</dbReference>
<keyword evidence="4" id="KW-0472">Membrane</keyword>
<dbReference type="EMBL" id="JH711573">
    <property type="protein sequence ID" value="EIW87086.1"/>
    <property type="molecule type" value="Genomic_DNA"/>
</dbReference>
<sequence length="749" mass="79039">MDGNRSTSEQPETRQVGSCLTFGSLVVQAQRSGAAHNDGQESPTNPVADSKLSASPLSLPNALSESTPLLGSMRATTTKYAAYMRTFSEIRKDPKGFLTERARGVFEQRIRPALEHAGIRVPTLDVEAWDAEHGASQPWPVQAVVEVIILAQKGFGVFATNIQAHSILIAPTIALGHLSTKDLAASTISTALASITGYSLLNGVLASLDARLSGCDHRTAQRWCLRAALICGLGLFPILSLWASSGTLLKKVSAATSTYANEVDGLLETAALGMPAWVVGEVSKRYLGSQGKSTITTRVLTLAAPMNAGLSYLLVNGPIPALQRGPTGAPLAAVFSHMFVAFMLGACVIALIIRAALHEAARLAGVDGRLEAAEGWVEARAVEIDARVETAQERAEGLQSMAKGAVENADRLQAQVKSPRSEAPAGHVSYPTDGDTAEEHIESCSGEEAPLLGEASAQPEINNDDGRTHLQELALEAAKGIDGDHVHVEATKVDVRAKLAEENPEDRGFIRGTLELLRGGVSGVGKSAAETWSKDFSGLSACMLGPVALASQAVLLATSTTIFQVPRSVSEVMTMRTQKLLERGDIARAKVAVSVALLGIVITAVIISNVLIATDNKFGEMFNPDPSVIKSVCEVLPVIAVYQALNALGGWVNGVLDVLGKQAVFPALNASADYLIGIPLGLYLTFVKQWGLSGLWVGLVMSHLYALVGALGVLWKVDWAAAAGKATKNTQDPPSEVRVQDVEIVIDRA</sequence>
<feature type="transmembrane region" description="Helical" evidence="4">
    <location>
        <begin position="591"/>
        <end position="612"/>
    </location>
</feature>
<accession>A0A5M3N6Z4</accession>
<keyword evidence="4" id="KW-1133">Transmembrane helix</keyword>
<dbReference type="AlphaFoldDB" id="A0A5M3N6Z4"/>
<evidence type="ECO:0000313" key="6">
    <source>
        <dbReference type="Proteomes" id="UP000053558"/>
    </source>
</evidence>
<feature type="compositionally biased region" description="Low complexity" evidence="3">
    <location>
        <begin position="50"/>
        <end position="65"/>
    </location>
</feature>
<feature type="region of interest" description="Disordered" evidence="3">
    <location>
        <begin position="30"/>
        <end position="65"/>
    </location>
</feature>
<dbReference type="RefSeq" id="XP_007763691.1">
    <property type="nucleotide sequence ID" value="XM_007765501.1"/>
</dbReference>
<evidence type="ECO:0000256" key="2">
    <source>
        <dbReference type="SAM" id="Coils"/>
    </source>
</evidence>
<comment type="caution">
    <text evidence="5">The sequence shown here is derived from an EMBL/GenBank/DDBJ whole genome shotgun (WGS) entry which is preliminary data.</text>
</comment>
<dbReference type="GO" id="GO:0042910">
    <property type="term" value="F:xenobiotic transmembrane transporter activity"/>
    <property type="evidence" value="ECO:0007669"/>
    <property type="project" value="InterPro"/>
</dbReference>
<evidence type="ECO:0000256" key="1">
    <source>
        <dbReference type="ARBA" id="ARBA00010199"/>
    </source>
</evidence>
<dbReference type="GO" id="GO:0016020">
    <property type="term" value="C:membrane"/>
    <property type="evidence" value="ECO:0007669"/>
    <property type="project" value="InterPro"/>
</dbReference>
<keyword evidence="6" id="KW-1185">Reference proteome</keyword>
<comment type="similarity">
    <text evidence="1">Belongs to the multi antimicrobial extrusion (MATE) (TC 2.A.66.1) family.</text>
</comment>
<feature type="transmembrane region" description="Helical" evidence="4">
    <location>
        <begin position="334"/>
        <end position="353"/>
    </location>
</feature>
<organism evidence="5 6">
    <name type="scientific">Coniophora puteana (strain RWD-64-598)</name>
    <name type="common">Brown rot fungus</name>
    <dbReference type="NCBI Taxonomy" id="741705"/>
    <lineage>
        <taxon>Eukaryota</taxon>
        <taxon>Fungi</taxon>
        <taxon>Dikarya</taxon>
        <taxon>Basidiomycota</taxon>
        <taxon>Agaricomycotina</taxon>
        <taxon>Agaricomycetes</taxon>
        <taxon>Agaricomycetidae</taxon>
        <taxon>Boletales</taxon>
        <taxon>Coniophorineae</taxon>
        <taxon>Coniophoraceae</taxon>
        <taxon>Coniophora</taxon>
    </lineage>
</organism>
<evidence type="ECO:0000313" key="5">
    <source>
        <dbReference type="EMBL" id="EIW87086.1"/>
    </source>
</evidence>
<feature type="transmembrane region" description="Helical" evidence="4">
    <location>
        <begin position="694"/>
        <end position="715"/>
    </location>
</feature>
<dbReference type="OrthoDB" id="2126698at2759"/>
<dbReference type="KEGG" id="cput:CONPUDRAFT_141349"/>
<name>A0A5M3N6Z4_CONPW</name>
<gene>
    <name evidence="5" type="ORF">CONPUDRAFT_141349</name>
</gene>
<protein>
    <recommendedName>
        <fullName evidence="7">MATE efflux family protein</fullName>
    </recommendedName>
</protein>
<feature type="coiled-coil region" evidence="2">
    <location>
        <begin position="388"/>
        <end position="415"/>
    </location>
</feature>
<dbReference type="GeneID" id="19201619"/>
<dbReference type="PANTHER" id="PTHR11206">
    <property type="entry name" value="MULTIDRUG RESISTANCE PROTEIN"/>
    <property type="match status" value="1"/>
</dbReference>
<dbReference type="GO" id="GO:0015297">
    <property type="term" value="F:antiporter activity"/>
    <property type="evidence" value="ECO:0007669"/>
    <property type="project" value="InterPro"/>
</dbReference>
<keyword evidence="4" id="KW-0812">Transmembrane</keyword>
<proteinExistence type="inferred from homology"/>
<dbReference type="OMA" id="FSHIQEH"/>